<keyword evidence="3 5" id="KW-1133">Transmembrane helix</keyword>
<gene>
    <name evidence="7" type="ORF">BXY39_3607</name>
</gene>
<feature type="transmembrane region" description="Helical" evidence="5">
    <location>
        <begin position="269"/>
        <end position="293"/>
    </location>
</feature>
<dbReference type="PROSITE" id="PS50801">
    <property type="entry name" value="STAS"/>
    <property type="match status" value="1"/>
</dbReference>
<reference evidence="7 8" key="1">
    <citation type="submission" date="2018-10" db="EMBL/GenBank/DDBJ databases">
        <title>Genomic Encyclopedia of Archaeal and Bacterial Type Strains, Phase II (KMG-II): from individual species to whole genera.</title>
        <authorList>
            <person name="Goeker M."/>
        </authorList>
    </citation>
    <scope>NUCLEOTIDE SEQUENCE [LARGE SCALE GENOMIC DNA]</scope>
    <source>
        <strain evidence="7 8">DSM 25217</strain>
    </source>
</reference>
<keyword evidence="2 5" id="KW-0812">Transmembrane</keyword>
<evidence type="ECO:0000256" key="3">
    <source>
        <dbReference type="ARBA" id="ARBA00022989"/>
    </source>
</evidence>
<dbReference type="OrthoDB" id="9769739at2"/>
<keyword evidence="8" id="KW-1185">Reference proteome</keyword>
<accession>A0A3M0CEH6</accession>
<name>A0A3M0CEH6_9PROT</name>
<organism evidence="7 8">
    <name type="scientific">Eilatimonas milleporae</name>
    <dbReference type="NCBI Taxonomy" id="911205"/>
    <lineage>
        <taxon>Bacteria</taxon>
        <taxon>Pseudomonadati</taxon>
        <taxon>Pseudomonadota</taxon>
        <taxon>Alphaproteobacteria</taxon>
        <taxon>Kordiimonadales</taxon>
        <taxon>Kordiimonadaceae</taxon>
        <taxon>Eilatimonas</taxon>
    </lineage>
</organism>
<evidence type="ECO:0000256" key="4">
    <source>
        <dbReference type="ARBA" id="ARBA00023136"/>
    </source>
</evidence>
<feature type="transmembrane region" description="Helical" evidence="5">
    <location>
        <begin position="25"/>
        <end position="45"/>
    </location>
</feature>
<feature type="transmembrane region" description="Helical" evidence="5">
    <location>
        <begin position="101"/>
        <end position="123"/>
    </location>
</feature>
<dbReference type="RefSeq" id="WP_121940249.1">
    <property type="nucleotide sequence ID" value="NZ_REFR01000016.1"/>
</dbReference>
<feature type="transmembrane region" description="Helical" evidence="5">
    <location>
        <begin position="305"/>
        <end position="323"/>
    </location>
</feature>
<dbReference type="GO" id="GO:0016020">
    <property type="term" value="C:membrane"/>
    <property type="evidence" value="ECO:0007669"/>
    <property type="project" value="UniProtKB-SubCell"/>
</dbReference>
<evidence type="ECO:0000256" key="1">
    <source>
        <dbReference type="ARBA" id="ARBA00004141"/>
    </source>
</evidence>
<dbReference type="Pfam" id="PF01740">
    <property type="entry name" value="STAS"/>
    <property type="match status" value="1"/>
</dbReference>
<comment type="caution">
    <text evidence="7">The sequence shown here is derived from an EMBL/GenBank/DDBJ whole genome shotgun (WGS) entry which is preliminary data.</text>
</comment>
<evidence type="ECO:0000313" key="7">
    <source>
        <dbReference type="EMBL" id="RMB01423.1"/>
    </source>
</evidence>
<sequence>MSLRRFFPCLEWGRAYDRTALTRDLLAAVIVTIMLIPQSLAYALLAGLPAEVGLYASILPLVAYSVFGTSRALAVGPVAVVSLMTAAAIGTLGISDMGEKITAALTLAALSGLLLVLFGMLRLGFIANLLSHPVISGFITASGLLIAFSQIRHILGIAADGHTLVGIVAALADGIGDTNPATLGIGLFSLVLLLGVRRFLTGFLIRSGMKPDGAALVARAGPVLAVVLSILGARLLDLEGYGVALVGVVPQGLPPLTWPSLTTDLVLRLLPAAALISLIGFVESVSVAQTLAARKRQRIDLDQELVGLGAANLAAAASGGYPVTGGFARSVVNFDAGAETPAAGAFTAAGIALATVFLTPLLYSLPKATLAATIIVAVLSLVDLGSIRRTWRYSKSDFTAMAATISLTLTVGVEAGVTAGVLLSVLLFLFKTSRPHMAIVGLVPGSEHFRNIDRHSVIVSSRVMTLRVDESLYFANARFLEDRIYALAAAHPALEHFVLMCPAVNEIDASALESLEAINDRLRAAGVTFHLSEVKGPVMDRLKCCHFLDDLTGQVFLSQFEALKILDPSVLQTGNAGGN</sequence>
<dbReference type="EMBL" id="REFR01000016">
    <property type="protein sequence ID" value="RMB01423.1"/>
    <property type="molecule type" value="Genomic_DNA"/>
</dbReference>
<dbReference type="SUPFAM" id="SSF52091">
    <property type="entry name" value="SpoIIaa-like"/>
    <property type="match status" value="1"/>
</dbReference>
<comment type="subcellular location">
    <subcellularLocation>
        <location evidence="1">Membrane</location>
        <topology evidence="1">Multi-pass membrane protein</topology>
    </subcellularLocation>
</comment>
<feature type="transmembrane region" description="Helical" evidence="5">
    <location>
        <begin position="407"/>
        <end position="430"/>
    </location>
</feature>
<dbReference type="InterPro" id="IPR011547">
    <property type="entry name" value="SLC26A/SulP_dom"/>
</dbReference>
<dbReference type="GO" id="GO:0055085">
    <property type="term" value="P:transmembrane transport"/>
    <property type="evidence" value="ECO:0007669"/>
    <property type="project" value="InterPro"/>
</dbReference>
<evidence type="ECO:0000256" key="2">
    <source>
        <dbReference type="ARBA" id="ARBA00022692"/>
    </source>
</evidence>
<dbReference type="InParanoid" id="A0A3M0CEH6"/>
<dbReference type="InterPro" id="IPR036513">
    <property type="entry name" value="STAS_dom_sf"/>
</dbReference>
<dbReference type="InterPro" id="IPR001902">
    <property type="entry name" value="SLC26A/SulP_fam"/>
</dbReference>
<evidence type="ECO:0000256" key="5">
    <source>
        <dbReference type="SAM" id="Phobius"/>
    </source>
</evidence>
<dbReference type="PANTHER" id="PTHR11814">
    <property type="entry name" value="SULFATE TRANSPORTER"/>
    <property type="match status" value="1"/>
</dbReference>
<evidence type="ECO:0000259" key="6">
    <source>
        <dbReference type="PROSITE" id="PS50801"/>
    </source>
</evidence>
<feature type="transmembrane region" description="Helical" evidence="5">
    <location>
        <begin position="370"/>
        <end position="387"/>
    </location>
</feature>
<dbReference type="Pfam" id="PF00916">
    <property type="entry name" value="Sulfate_transp"/>
    <property type="match status" value="1"/>
</dbReference>
<dbReference type="Gene3D" id="3.30.750.24">
    <property type="entry name" value="STAS domain"/>
    <property type="match status" value="1"/>
</dbReference>
<protein>
    <submittedName>
        <fullName evidence="7">SulP family sulfate permease</fullName>
    </submittedName>
</protein>
<keyword evidence="4 5" id="KW-0472">Membrane</keyword>
<feature type="transmembrane region" description="Helical" evidence="5">
    <location>
        <begin position="343"/>
        <end position="363"/>
    </location>
</feature>
<feature type="transmembrane region" description="Helical" evidence="5">
    <location>
        <begin position="216"/>
        <end position="236"/>
    </location>
</feature>
<dbReference type="Proteomes" id="UP000271227">
    <property type="component" value="Unassembled WGS sequence"/>
</dbReference>
<proteinExistence type="predicted"/>
<dbReference type="AlphaFoldDB" id="A0A3M0CEH6"/>
<feature type="transmembrane region" description="Helical" evidence="5">
    <location>
        <begin position="129"/>
        <end position="147"/>
    </location>
</feature>
<feature type="transmembrane region" description="Helical" evidence="5">
    <location>
        <begin position="74"/>
        <end position="94"/>
    </location>
</feature>
<feature type="transmembrane region" description="Helical" evidence="5">
    <location>
        <begin position="154"/>
        <end position="172"/>
    </location>
</feature>
<dbReference type="CDD" id="cd07042">
    <property type="entry name" value="STAS_SulP_like_sulfate_transporter"/>
    <property type="match status" value="1"/>
</dbReference>
<dbReference type="InterPro" id="IPR002645">
    <property type="entry name" value="STAS_dom"/>
</dbReference>
<feature type="domain" description="STAS" evidence="6">
    <location>
        <begin position="463"/>
        <end position="566"/>
    </location>
</feature>
<feature type="transmembrane region" description="Helical" evidence="5">
    <location>
        <begin position="178"/>
        <end position="196"/>
    </location>
</feature>
<evidence type="ECO:0000313" key="8">
    <source>
        <dbReference type="Proteomes" id="UP000271227"/>
    </source>
</evidence>
<dbReference type="NCBIfam" id="TIGR00815">
    <property type="entry name" value="sulP"/>
    <property type="match status" value="1"/>
</dbReference>